<reference evidence="3" key="2">
    <citation type="submission" date="2025-08" db="UniProtKB">
        <authorList>
            <consortium name="RefSeq"/>
        </authorList>
    </citation>
    <scope>IDENTIFICATION</scope>
    <source>
        <tissue evidence="3">Leaf</tissue>
    </source>
</reference>
<accession>A0A6P5EC51</accession>
<dbReference type="AlphaFoldDB" id="A0A6P5EC51"/>
<feature type="region of interest" description="Disordered" evidence="1">
    <location>
        <begin position="1"/>
        <end position="43"/>
    </location>
</feature>
<name>A0A6P5EC51_ANACO</name>
<dbReference type="RefSeq" id="XP_020080934.1">
    <property type="nucleotide sequence ID" value="XM_020225345.1"/>
</dbReference>
<gene>
    <name evidence="3" type="primary">LOC109704589</name>
</gene>
<dbReference type="GeneID" id="109704589"/>
<keyword evidence="2" id="KW-1185">Reference proteome</keyword>
<organism evidence="2 3">
    <name type="scientific">Ananas comosus</name>
    <name type="common">Pineapple</name>
    <name type="synonym">Ananas ananas</name>
    <dbReference type="NCBI Taxonomy" id="4615"/>
    <lineage>
        <taxon>Eukaryota</taxon>
        <taxon>Viridiplantae</taxon>
        <taxon>Streptophyta</taxon>
        <taxon>Embryophyta</taxon>
        <taxon>Tracheophyta</taxon>
        <taxon>Spermatophyta</taxon>
        <taxon>Magnoliopsida</taxon>
        <taxon>Liliopsida</taxon>
        <taxon>Poales</taxon>
        <taxon>Bromeliaceae</taxon>
        <taxon>Bromelioideae</taxon>
        <taxon>Ananas</taxon>
    </lineage>
</organism>
<sequence length="270" mass="27886">MGPSRPPQIGQRCAAHGAQQTTTVTADASKGPPPNSDCPPKTARPIPLLPLILGSAQQPHVLPRTWAVLHAPRPQRFVENLGESRSGTVAPPYKSTGPEVLRQETTPPGSAVSARSPLPPSSGPSYQGVADAEARRGALVAGGHCPMRNRRLALTPPAATGVRAEVRPIASPAPSGGAAAAACYSTTPLGAGSENEPPARVLAISAARDPQKAVPGRRTYAAYALGTFAPEKATTRLVNPQSDSSQPLAKLNDSTTKIGEARKCSQFLDS</sequence>
<evidence type="ECO:0000313" key="3">
    <source>
        <dbReference type="RefSeq" id="XP_020080934.1"/>
    </source>
</evidence>
<evidence type="ECO:0000256" key="1">
    <source>
        <dbReference type="SAM" id="MobiDB-lite"/>
    </source>
</evidence>
<protein>
    <submittedName>
        <fullName evidence="3">Caskin-1-like</fullName>
    </submittedName>
</protein>
<feature type="region of interest" description="Disordered" evidence="1">
    <location>
        <begin position="78"/>
        <end position="128"/>
    </location>
</feature>
<evidence type="ECO:0000313" key="2">
    <source>
        <dbReference type="Proteomes" id="UP000515123"/>
    </source>
</evidence>
<reference evidence="2" key="1">
    <citation type="journal article" date="2015" name="Nat. Genet.">
        <title>The pineapple genome and the evolution of CAM photosynthesis.</title>
        <authorList>
            <person name="Ming R."/>
            <person name="VanBuren R."/>
            <person name="Wai C.M."/>
            <person name="Tang H."/>
            <person name="Schatz M.C."/>
            <person name="Bowers J.E."/>
            <person name="Lyons E."/>
            <person name="Wang M.L."/>
            <person name="Chen J."/>
            <person name="Biggers E."/>
            <person name="Zhang J."/>
            <person name="Huang L."/>
            <person name="Zhang L."/>
            <person name="Miao W."/>
            <person name="Zhang J."/>
            <person name="Ye Z."/>
            <person name="Miao C."/>
            <person name="Lin Z."/>
            <person name="Wang H."/>
            <person name="Zhou H."/>
            <person name="Yim W.C."/>
            <person name="Priest H.D."/>
            <person name="Zheng C."/>
            <person name="Woodhouse M."/>
            <person name="Edger P.P."/>
            <person name="Guyot R."/>
            <person name="Guo H.B."/>
            <person name="Guo H."/>
            <person name="Zheng G."/>
            <person name="Singh R."/>
            <person name="Sharma A."/>
            <person name="Min X."/>
            <person name="Zheng Y."/>
            <person name="Lee H."/>
            <person name="Gurtowski J."/>
            <person name="Sedlazeck F.J."/>
            <person name="Harkess A."/>
            <person name="McKain M.R."/>
            <person name="Liao Z."/>
            <person name="Fang J."/>
            <person name="Liu J."/>
            <person name="Zhang X."/>
            <person name="Zhang Q."/>
            <person name="Hu W."/>
            <person name="Qin Y."/>
            <person name="Wang K."/>
            <person name="Chen L.Y."/>
            <person name="Shirley N."/>
            <person name="Lin Y.R."/>
            <person name="Liu L.Y."/>
            <person name="Hernandez A.G."/>
            <person name="Wright C.L."/>
            <person name="Bulone V."/>
            <person name="Tuskan G.A."/>
            <person name="Heath K."/>
            <person name="Zee F."/>
            <person name="Moore P.H."/>
            <person name="Sunkar R."/>
            <person name="Leebens-Mack J.H."/>
            <person name="Mockler T."/>
            <person name="Bennetzen J.L."/>
            <person name="Freeling M."/>
            <person name="Sankoff D."/>
            <person name="Paterson A.H."/>
            <person name="Zhu X."/>
            <person name="Yang X."/>
            <person name="Smith J.A."/>
            <person name="Cushman J.C."/>
            <person name="Paull R.E."/>
            <person name="Yu Q."/>
        </authorList>
    </citation>
    <scope>NUCLEOTIDE SEQUENCE [LARGE SCALE GENOMIC DNA]</scope>
    <source>
        <strain evidence="2">cv. F153</strain>
    </source>
</reference>
<dbReference type="Proteomes" id="UP000515123">
    <property type="component" value="Unplaced"/>
</dbReference>
<proteinExistence type="predicted"/>